<proteinExistence type="predicted"/>
<comment type="caution">
    <text evidence="1">The sequence shown here is derived from an EMBL/GenBank/DDBJ whole genome shotgun (WGS) entry which is preliminary data.</text>
</comment>
<dbReference type="OMA" id="QPKCKTL"/>
<dbReference type="AlphaFoldDB" id="A0A8S1JRZ1"/>
<accession>A0A8S1JRZ1</accession>
<organism evidence="1 2">
    <name type="scientific">Paramecium primaurelia</name>
    <dbReference type="NCBI Taxonomy" id="5886"/>
    <lineage>
        <taxon>Eukaryota</taxon>
        <taxon>Sar</taxon>
        <taxon>Alveolata</taxon>
        <taxon>Ciliophora</taxon>
        <taxon>Intramacronucleata</taxon>
        <taxon>Oligohymenophorea</taxon>
        <taxon>Peniculida</taxon>
        <taxon>Parameciidae</taxon>
        <taxon>Paramecium</taxon>
    </lineage>
</organism>
<keyword evidence="2" id="KW-1185">Reference proteome</keyword>
<protein>
    <submittedName>
        <fullName evidence="1">Uncharacterized protein</fullName>
    </submittedName>
</protein>
<reference evidence="1" key="1">
    <citation type="submission" date="2021-01" db="EMBL/GenBank/DDBJ databases">
        <authorList>
            <consortium name="Genoscope - CEA"/>
            <person name="William W."/>
        </authorList>
    </citation>
    <scope>NUCLEOTIDE SEQUENCE</scope>
</reference>
<dbReference type="EMBL" id="CAJJDM010000003">
    <property type="protein sequence ID" value="CAD8044399.1"/>
    <property type="molecule type" value="Genomic_DNA"/>
</dbReference>
<name>A0A8S1JRZ1_PARPR</name>
<dbReference type="Proteomes" id="UP000688137">
    <property type="component" value="Unassembled WGS sequence"/>
</dbReference>
<evidence type="ECO:0000313" key="2">
    <source>
        <dbReference type="Proteomes" id="UP000688137"/>
    </source>
</evidence>
<gene>
    <name evidence="1" type="ORF">PPRIM_AZ9-3.1.T0060483</name>
</gene>
<sequence>MEIDRLRKSIKNQFEQKEIKQKGEFLSIIDQELQSLKEKLATQILQENNNIVKYNIKLLQLEKKNAEKQDIMLDQELQLRNYATLKQQSLQFDVSTQYNEIQQIDRDDQKNEINIQNVNVQIEELKTRNLKLSLKLFKLLLYFVDLELYDSEFAKQAALDDFPCDQLYKPKLPEIQNMIMNLEVNEKKYQSIIKQKKLKKQLYVYDFSSDAKTDQQKRSIFTLGEQLDDQKYLEQLLQPKRNTQPKCKTLNDIILKKRRQSIDTSEPRLDFYKINRKLIADRFQQQPIQFLSYQQCRIHSLSIKH</sequence>
<evidence type="ECO:0000313" key="1">
    <source>
        <dbReference type="EMBL" id="CAD8044399.1"/>
    </source>
</evidence>